<evidence type="ECO:0000256" key="4">
    <source>
        <dbReference type="ARBA" id="ARBA00022989"/>
    </source>
</evidence>
<dbReference type="PRINTS" id="PR00813">
    <property type="entry name" value="BCTERIALGSPG"/>
</dbReference>
<evidence type="ECO:0000256" key="5">
    <source>
        <dbReference type="ARBA" id="ARBA00023136"/>
    </source>
</evidence>
<name>A0A2U3KE60_9BACT</name>
<proteinExistence type="predicted"/>
<keyword evidence="5 6" id="KW-0472">Membrane</keyword>
<dbReference type="SUPFAM" id="SSF54523">
    <property type="entry name" value="Pili subunits"/>
    <property type="match status" value="1"/>
</dbReference>
<dbReference type="GO" id="GO:0015628">
    <property type="term" value="P:protein secretion by the type II secretion system"/>
    <property type="evidence" value="ECO:0007669"/>
    <property type="project" value="InterPro"/>
</dbReference>
<gene>
    <name evidence="7" type="ORF">SBA1_190088</name>
</gene>
<dbReference type="InterPro" id="IPR012902">
    <property type="entry name" value="N_methyl_site"/>
</dbReference>
<dbReference type="PROSITE" id="PS00409">
    <property type="entry name" value="PROKAR_NTER_METHYL"/>
    <property type="match status" value="1"/>
</dbReference>
<dbReference type="NCBIfam" id="TIGR02532">
    <property type="entry name" value="IV_pilin_GFxxxE"/>
    <property type="match status" value="1"/>
</dbReference>
<evidence type="ECO:0000256" key="1">
    <source>
        <dbReference type="ARBA" id="ARBA00004167"/>
    </source>
</evidence>
<keyword evidence="3 6" id="KW-0812">Transmembrane</keyword>
<dbReference type="PANTHER" id="PTHR30093">
    <property type="entry name" value="GENERAL SECRETION PATHWAY PROTEIN G"/>
    <property type="match status" value="1"/>
</dbReference>
<dbReference type="GO" id="GO:0015627">
    <property type="term" value="C:type II protein secretion system complex"/>
    <property type="evidence" value="ECO:0007669"/>
    <property type="project" value="InterPro"/>
</dbReference>
<dbReference type="OrthoDB" id="120207at2"/>
<evidence type="ECO:0000256" key="2">
    <source>
        <dbReference type="ARBA" id="ARBA00022481"/>
    </source>
</evidence>
<dbReference type="InterPro" id="IPR045584">
    <property type="entry name" value="Pilin-like"/>
</dbReference>
<dbReference type="InterPro" id="IPR000983">
    <property type="entry name" value="Bac_GSPG_pilin"/>
</dbReference>
<dbReference type="PANTHER" id="PTHR30093:SF44">
    <property type="entry name" value="TYPE II SECRETION SYSTEM CORE PROTEIN G"/>
    <property type="match status" value="1"/>
</dbReference>
<dbReference type="Proteomes" id="UP000238701">
    <property type="component" value="Unassembled WGS sequence"/>
</dbReference>
<keyword evidence="2" id="KW-0488">Methylation</keyword>
<dbReference type="Gene3D" id="3.30.700.10">
    <property type="entry name" value="Glycoprotein, Type 4 Pilin"/>
    <property type="match status" value="1"/>
</dbReference>
<sequence>MRKQKGFSLIELLIVVAIILIIAAIAIPNLLRARMAANESSAVASIRTINTAMITYNTSYPTVGFAATLSALGGVAPCAPLSTAACLIDSVLSAGVKSGYAFAATGAGGPPATIYYATASPVTPNQTGIRGFCSFEDAVVRVQPVGAALASESACQALLPLNQ</sequence>
<accession>A0A2U3KE60</accession>
<keyword evidence="4 6" id="KW-1133">Transmembrane helix</keyword>
<evidence type="ECO:0000256" key="3">
    <source>
        <dbReference type="ARBA" id="ARBA00022692"/>
    </source>
</evidence>
<protein>
    <submittedName>
        <fullName evidence="7">Putative Pilin, type IV</fullName>
    </submittedName>
</protein>
<evidence type="ECO:0000313" key="8">
    <source>
        <dbReference type="Proteomes" id="UP000238701"/>
    </source>
</evidence>
<evidence type="ECO:0000256" key="6">
    <source>
        <dbReference type="SAM" id="Phobius"/>
    </source>
</evidence>
<reference evidence="8" key="1">
    <citation type="submission" date="2018-02" db="EMBL/GenBank/DDBJ databases">
        <authorList>
            <person name="Hausmann B."/>
        </authorList>
    </citation>
    <scope>NUCLEOTIDE SEQUENCE [LARGE SCALE GENOMIC DNA]</scope>
    <source>
        <strain evidence="8">Peat soil MAG SbA1</strain>
    </source>
</reference>
<organism evidence="7 8">
    <name type="scientific">Candidatus Sulfotelmatobacter kueseliae</name>
    <dbReference type="NCBI Taxonomy" id="2042962"/>
    <lineage>
        <taxon>Bacteria</taxon>
        <taxon>Pseudomonadati</taxon>
        <taxon>Acidobacteriota</taxon>
        <taxon>Terriglobia</taxon>
        <taxon>Terriglobales</taxon>
        <taxon>Candidatus Korobacteraceae</taxon>
        <taxon>Candidatus Sulfotelmatobacter</taxon>
    </lineage>
</organism>
<dbReference type="AlphaFoldDB" id="A0A2U3KE60"/>
<dbReference type="EMBL" id="OMOD01000101">
    <property type="protein sequence ID" value="SPF37962.1"/>
    <property type="molecule type" value="Genomic_DNA"/>
</dbReference>
<feature type="transmembrane region" description="Helical" evidence="6">
    <location>
        <begin position="12"/>
        <end position="31"/>
    </location>
</feature>
<dbReference type="Pfam" id="PF07963">
    <property type="entry name" value="N_methyl"/>
    <property type="match status" value="1"/>
</dbReference>
<evidence type="ECO:0000313" key="7">
    <source>
        <dbReference type="EMBL" id="SPF37962.1"/>
    </source>
</evidence>
<dbReference type="GO" id="GO:0016020">
    <property type="term" value="C:membrane"/>
    <property type="evidence" value="ECO:0007669"/>
    <property type="project" value="UniProtKB-SubCell"/>
</dbReference>
<comment type="subcellular location">
    <subcellularLocation>
        <location evidence="1">Membrane</location>
        <topology evidence="1">Single-pass membrane protein</topology>
    </subcellularLocation>
</comment>